<dbReference type="EMBL" id="RCDD01000003">
    <property type="protein sequence ID" value="RLK58393.1"/>
    <property type="molecule type" value="Genomic_DNA"/>
</dbReference>
<evidence type="ECO:0000259" key="1">
    <source>
        <dbReference type="PROSITE" id="PS50943"/>
    </source>
</evidence>
<sequence>MADMAVTQTVPQVMLLHALAKLKDTAARGDAEVARALGWQTSKVNRLRTGQSRITPDDARALATAYGASAEHAETLTGLARAAGARSVHQEMFPAPFRLMIDLEERAGHLRQYQTETVPGLLQTVTYRLALEAGAGVVTGGDLVAHSVRQRQALLTRDDPPRVEFVLSESCLRRVRGGPEVMADQLRALLDVAALERVDLRVLPFDAASAPFASLGYSVVHVPGRDEVDPLTVVYVEQAGDAHYLRDPHRVRAHTELFARQQSNALSPQDTRRVLHAIVDDYDKDSR</sequence>
<reference evidence="2 3" key="1">
    <citation type="submission" date="2018-10" db="EMBL/GenBank/DDBJ databases">
        <title>Genomic Encyclopedia of Archaeal and Bacterial Type Strains, Phase II (KMG-II): from individual species to whole genera.</title>
        <authorList>
            <person name="Goeker M."/>
        </authorList>
    </citation>
    <scope>NUCLEOTIDE SEQUENCE [LARGE SCALE GENOMIC DNA]</scope>
    <source>
        <strain evidence="2 3">DSM 45657</strain>
    </source>
</reference>
<dbReference type="GO" id="GO:0003677">
    <property type="term" value="F:DNA binding"/>
    <property type="evidence" value="ECO:0007669"/>
    <property type="project" value="InterPro"/>
</dbReference>
<dbReference type="Pfam" id="PF19054">
    <property type="entry name" value="DUF5753"/>
    <property type="match status" value="1"/>
</dbReference>
<gene>
    <name evidence="2" type="ORF">CLV68_4493</name>
</gene>
<protein>
    <submittedName>
        <fullName evidence="2">Helix-turn-helix protein</fullName>
    </submittedName>
</protein>
<comment type="caution">
    <text evidence="2">The sequence shown here is derived from an EMBL/GenBank/DDBJ whole genome shotgun (WGS) entry which is preliminary data.</text>
</comment>
<dbReference type="InterPro" id="IPR010982">
    <property type="entry name" value="Lambda_DNA-bd_dom_sf"/>
</dbReference>
<dbReference type="Gene3D" id="1.10.260.40">
    <property type="entry name" value="lambda repressor-like DNA-binding domains"/>
    <property type="match status" value="1"/>
</dbReference>
<feature type="domain" description="HTH cro/C1-type" evidence="1">
    <location>
        <begin position="31"/>
        <end position="73"/>
    </location>
</feature>
<keyword evidence="3" id="KW-1185">Reference proteome</keyword>
<name>A0A421B298_9PSEU</name>
<dbReference type="Proteomes" id="UP000282454">
    <property type="component" value="Unassembled WGS sequence"/>
</dbReference>
<dbReference type="AlphaFoldDB" id="A0A421B298"/>
<evidence type="ECO:0000313" key="3">
    <source>
        <dbReference type="Proteomes" id="UP000282454"/>
    </source>
</evidence>
<evidence type="ECO:0000313" key="2">
    <source>
        <dbReference type="EMBL" id="RLK58393.1"/>
    </source>
</evidence>
<dbReference type="InterPro" id="IPR043917">
    <property type="entry name" value="DUF5753"/>
</dbReference>
<organism evidence="2 3">
    <name type="scientific">Actinokineospora cianjurensis</name>
    <dbReference type="NCBI Taxonomy" id="585224"/>
    <lineage>
        <taxon>Bacteria</taxon>
        <taxon>Bacillati</taxon>
        <taxon>Actinomycetota</taxon>
        <taxon>Actinomycetes</taxon>
        <taxon>Pseudonocardiales</taxon>
        <taxon>Pseudonocardiaceae</taxon>
        <taxon>Actinokineospora</taxon>
    </lineage>
</organism>
<dbReference type="PROSITE" id="PS50943">
    <property type="entry name" value="HTH_CROC1"/>
    <property type="match status" value="1"/>
</dbReference>
<dbReference type="Pfam" id="PF13560">
    <property type="entry name" value="HTH_31"/>
    <property type="match status" value="1"/>
</dbReference>
<accession>A0A421B298</accession>
<dbReference type="InterPro" id="IPR001387">
    <property type="entry name" value="Cro/C1-type_HTH"/>
</dbReference>
<proteinExistence type="predicted"/>
<dbReference type="SUPFAM" id="SSF47413">
    <property type="entry name" value="lambda repressor-like DNA-binding domains"/>
    <property type="match status" value="1"/>
</dbReference>